<dbReference type="Gene3D" id="1.10.260.40">
    <property type="entry name" value="lambda repressor-like DNA-binding domains"/>
    <property type="match status" value="1"/>
</dbReference>
<dbReference type="CDD" id="cd01392">
    <property type="entry name" value="HTH_LacI"/>
    <property type="match status" value="1"/>
</dbReference>
<evidence type="ECO:0000256" key="1">
    <source>
        <dbReference type="ARBA" id="ARBA00023015"/>
    </source>
</evidence>
<dbReference type="SUPFAM" id="SSF47413">
    <property type="entry name" value="lambda repressor-like DNA-binding domains"/>
    <property type="match status" value="1"/>
</dbReference>
<dbReference type="SUPFAM" id="SSF53822">
    <property type="entry name" value="Periplasmic binding protein-like I"/>
    <property type="match status" value="1"/>
</dbReference>
<dbReference type="PROSITE" id="PS00356">
    <property type="entry name" value="HTH_LACI_1"/>
    <property type="match status" value="1"/>
</dbReference>
<keyword evidence="2 6" id="KW-0238">DNA-binding</keyword>
<reference evidence="6 7" key="1">
    <citation type="journal article" date="2019" name="Int. J. Syst. Evol. Microbiol.">
        <title>The Global Catalogue of Microorganisms (GCM) 10K type strain sequencing project: providing services to taxonomists for standard genome sequencing and annotation.</title>
        <authorList>
            <consortium name="The Broad Institute Genomics Platform"/>
            <consortium name="The Broad Institute Genome Sequencing Center for Infectious Disease"/>
            <person name="Wu L."/>
            <person name="Ma J."/>
        </authorList>
    </citation>
    <scope>NUCLEOTIDE SEQUENCE [LARGE SCALE GENOMIC DNA]</scope>
    <source>
        <strain evidence="6 7">JCM 15089</strain>
    </source>
</reference>
<dbReference type="EMBL" id="BAAADD010000003">
    <property type="protein sequence ID" value="GAA0566460.1"/>
    <property type="molecule type" value="Genomic_DNA"/>
</dbReference>
<feature type="region of interest" description="Disordered" evidence="4">
    <location>
        <begin position="1"/>
        <end position="20"/>
    </location>
</feature>
<dbReference type="InterPro" id="IPR010982">
    <property type="entry name" value="Lambda_DNA-bd_dom_sf"/>
</dbReference>
<dbReference type="Proteomes" id="UP001499951">
    <property type="component" value="Unassembled WGS sequence"/>
</dbReference>
<evidence type="ECO:0000313" key="6">
    <source>
        <dbReference type="EMBL" id="GAA0566460.1"/>
    </source>
</evidence>
<dbReference type="Pfam" id="PF13377">
    <property type="entry name" value="Peripla_BP_3"/>
    <property type="match status" value="1"/>
</dbReference>
<protein>
    <submittedName>
        <fullName evidence="6">LacI family DNA-binding transcriptional regulator</fullName>
    </submittedName>
</protein>
<dbReference type="Gene3D" id="3.40.50.2300">
    <property type="match status" value="2"/>
</dbReference>
<proteinExistence type="predicted"/>
<evidence type="ECO:0000313" key="7">
    <source>
        <dbReference type="Proteomes" id="UP001499951"/>
    </source>
</evidence>
<dbReference type="InterPro" id="IPR046335">
    <property type="entry name" value="LacI/GalR-like_sensor"/>
</dbReference>
<comment type="caution">
    <text evidence="6">The sequence shown here is derived from an EMBL/GenBank/DDBJ whole genome shotgun (WGS) entry which is preliminary data.</text>
</comment>
<dbReference type="SMART" id="SM00354">
    <property type="entry name" value="HTH_LACI"/>
    <property type="match status" value="1"/>
</dbReference>
<gene>
    <name evidence="6" type="ORF">GCM10008942_13630</name>
</gene>
<dbReference type="PANTHER" id="PTHR30146">
    <property type="entry name" value="LACI-RELATED TRANSCRIPTIONAL REPRESSOR"/>
    <property type="match status" value="1"/>
</dbReference>
<accession>A0ABN1EH03</accession>
<keyword evidence="1" id="KW-0805">Transcription regulation</keyword>
<dbReference type="PROSITE" id="PS50932">
    <property type="entry name" value="HTH_LACI_2"/>
    <property type="match status" value="1"/>
</dbReference>
<dbReference type="InterPro" id="IPR028082">
    <property type="entry name" value="Peripla_BP_I"/>
</dbReference>
<dbReference type="PRINTS" id="PR00036">
    <property type="entry name" value="HTHLACI"/>
</dbReference>
<dbReference type="InterPro" id="IPR000843">
    <property type="entry name" value="HTH_LacI"/>
</dbReference>
<dbReference type="GO" id="GO:0003677">
    <property type="term" value="F:DNA binding"/>
    <property type="evidence" value="ECO:0007669"/>
    <property type="project" value="UniProtKB-KW"/>
</dbReference>
<keyword evidence="7" id="KW-1185">Reference proteome</keyword>
<organism evidence="6 7">
    <name type="scientific">Rhizomicrobium electricum</name>
    <dbReference type="NCBI Taxonomy" id="480070"/>
    <lineage>
        <taxon>Bacteria</taxon>
        <taxon>Pseudomonadati</taxon>
        <taxon>Pseudomonadota</taxon>
        <taxon>Alphaproteobacteria</taxon>
        <taxon>Micropepsales</taxon>
        <taxon>Micropepsaceae</taxon>
        <taxon>Rhizomicrobium</taxon>
    </lineage>
</organism>
<evidence type="ECO:0000259" key="5">
    <source>
        <dbReference type="PROSITE" id="PS50932"/>
    </source>
</evidence>
<dbReference type="Pfam" id="PF00356">
    <property type="entry name" value="LacI"/>
    <property type="match status" value="1"/>
</dbReference>
<keyword evidence="3" id="KW-0804">Transcription</keyword>
<sequence>MIAGVSPTPTDPIEKDRSRKRSTINDIARLANVSKKTVSRVINESPFVKEETRLRVNAIIREVGFEPDPQARGLAFRRSFLIGMIYDNPTPQYVVNMQQGILDAMRGTSYGLLVHPCERTSPTYLSDLRGFIERQKLFGVILTPSISEDERMVKMLREFECHYVRIASVMLDKPSTMVVTHDADGAAEAAHYLAELGHERIAHISGPPSFRSAHERRRGFREALAQRGVKLRPSFDREGNYTFDSGIAAARELLALKPRPTAIFAGNDEMAAGVYKVAHELGIDIPRQLSVIGFDDSATALRLWPVLTSVRLPVREMGKLATDKLFGRQAKKKPAEPELSEVIPKLIIRESTAAPSE</sequence>
<dbReference type="CDD" id="cd01545">
    <property type="entry name" value="PBP1_SalR"/>
    <property type="match status" value="1"/>
</dbReference>
<evidence type="ECO:0000256" key="2">
    <source>
        <dbReference type="ARBA" id="ARBA00023125"/>
    </source>
</evidence>
<feature type="domain" description="HTH lacI-type" evidence="5">
    <location>
        <begin position="22"/>
        <end position="76"/>
    </location>
</feature>
<name>A0ABN1EH03_9PROT</name>
<dbReference type="PANTHER" id="PTHR30146:SF153">
    <property type="entry name" value="LACTOSE OPERON REPRESSOR"/>
    <property type="match status" value="1"/>
</dbReference>
<evidence type="ECO:0000256" key="4">
    <source>
        <dbReference type="SAM" id="MobiDB-lite"/>
    </source>
</evidence>
<evidence type="ECO:0000256" key="3">
    <source>
        <dbReference type="ARBA" id="ARBA00023163"/>
    </source>
</evidence>